<dbReference type="OrthoDB" id="8659436at2"/>
<keyword evidence="5 9" id="KW-0862">Zinc</keyword>
<dbReference type="STRING" id="112904.BH747_07700"/>
<dbReference type="SUPFAM" id="SSF46785">
    <property type="entry name" value="Winged helix' DNA-binding domain"/>
    <property type="match status" value="1"/>
</dbReference>
<evidence type="ECO:0000256" key="4">
    <source>
        <dbReference type="ARBA" id="ARBA00022491"/>
    </source>
</evidence>
<dbReference type="Proteomes" id="UP000321830">
    <property type="component" value="Unassembled WGS sequence"/>
</dbReference>
<evidence type="ECO:0000256" key="7">
    <source>
        <dbReference type="ARBA" id="ARBA00023125"/>
    </source>
</evidence>
<dbReference type="GO" id="GO:0000976">
    <property type="term" value="F:transcription cis-regulatory region binding"/>
    <property type="evidence" value="ECO:0007669"/>
    <property type="project" value="TreeGrafter"/>
</dbReference>
<dbReference type="GO" id="GO:0005737">
    <property type="term" value="C:cytoplasm"/>
    <property type="evidence" value="ECO:0007669"/>
    <property type="project" value="UniProtKB-SubCell"/>
</dbReference>
<evidence type="ECO:0000256" key="5">
    <source>
        <dbReference type="ARBA" id="ARBA00022833"/>
    </source>
</evidence>
<keyword evidence="7" id="KW-0238">DNA-binding</keyword>
<dbReference type="RefSeq" id="WP_010752450.1">
    <property type="nucleotide sequence ID" value="NZ_BJWF01000007.1"/>
</dbReference>
<keyword evidence="9" id="KW-0479">Metal-binding</keyword>
<comment type="caution">
    <text evidence="12">The sequence shown here is derived from an EMBL/GenBank/DDBJ whole genome shotgun (WGS) entry which is preliminary data.</text>
</comment>
<comment type="cofactor">
    <cofactor evidence="9">
        <name>Zn(2+)</name>
        <dbReference type="ChEBI" id="CHEBI:29105"/>
    </cofactor>
    <text evidence="9">Binds 1 zinc ion per subunit.</text>
</comment>
<evidence type="ECO:0000313" key="14">
    <source>
        <dbReference type="Proteomes" id="UP000321830"/>
    </source>
</evidence>
<keyword evidence="10" id="KW-0408">Iron</keyword>
<keyword evidence="4" id="KW-0678">Repressor</keyword>
<comment type="similarity">
    <text evidence="2">Belongs to the Fur family.</text>
</comment>
<feature type="binding site" evidence="9">
    <location>
        <position position="104"/>
    </location>
    <ligand>
        <name>Zn(2+)</name>
        <dbReference type="ChEBI" id="CHEBI:29105"/>
    </ligand>
</feature>
<organism evidence="12 13">
    <name type="scientific">Enterococcus villorum</name>
    <dbReference type="NCBI Taxonomy" id="112904"/>
    <lineage>
        <taxon>Bacteria</taxon>
        <taxon>Bacillati</taxon>
        <taxon>Bacillota</taxon>
        <taxon>Bacilli</taxon>
        <taxon>Lactobacillales</taxon>
        <taxon>Enterococcaceae</taxon>
        <taxon>Enterococcus</taxon>
    </lineage>
</organism>
<dbReference type="PANTHER" id="PTHR33202:SF1">
    <property type="entry name" value="FERRIC UPTAKE REGULATION PROTEIN"/>
    <property type="match status" value="1"/>
</dbReference>
<keyword evidence="6" id="KW-0805">Transcription regulation</keyword>
<dbReference type="GO" id="GO:0045892">
    <property type="term" value="P:negative regulation of DNA-templated transcription"/>
    <property type="evidence" value="ECO:0007669"/>
    <property type="project" value="TreeGrafter"/>
</dbReference>
<dbReference type="GO" id="GO:1900376">
    <property type="term" value="P:regulation of secondary metabolite biosynthetic process"/>
    <property type="evidence" value="ECO:0007669"/>
    <property type="project" value="TreeGrafter"/>
</dbReference>
<dbReference type="InterPro" id="IPR036388">
    <property type="entry name" value="WH-like_DNA-bd_sf"/>
</dbReference>
<dbReference type="PANTHER" id="PTHR33202">
    <property type="entry name" value="ZINC UPTAKE REGULATION PROTEIN"/>
    <property type="match status" value="1"/>
</dbReference>
<evidence type="ECO:0000256" key="2">
    <source>
        <dbReference type="ARBA" id="ARBA00007957"/>
    </source>
</evidence>
<reference evidence="11 14" key="2">
    <citation type="submission" date="2019-07" db="EMBL/GenBank/DDBJ databases">
        <title>Whole genome shotgun sequence of Enterococcus villorum NBRC 100699.</title>
        <authorList>
            <person name="Hosoyama A."/>
            <person name="Uohara A."/>
            <person name="Ohji S."/>
            <person name="Ichikawa N."/>
        </authorList>
    </citation>
    <scope>NUCLEOTIDE SEQUENCE [LARGE SCALE GENOMIC DNA]</scope>
    <source>
        <strain evidence="11 14">NBRC 100699</strain>
    </source>
</reference>
<feature type="binding site" evidence="9">
    <location>
        <position position="141"/>
    </location>
    <ligand>
        <name>Zn(2+)</name>
        <dbReference type="ChEBI" id="CHEBI:29105"/>
    </ligand>
</feature>
<reference evidence="12 13" key="1">
    <citation type="journal article" date="2017" name="BMC Microbiol.">
        <title>Comparative genomics of Enterococcus spp. isolated from bovine feces.</title>
        <authorList>
            <person name="Beukers A.G."/>
            <person name="Zaheer R."/>
            <person name="Goji N."/>
            <person name="Amoako K.K."/>
            <person name="Chaves A.V."/>
            <person name="Ward M.P."/>
            <person name="McAllister T.A."/>
        </authorList>
    </citation>
    <scope>NUCLEOTIDE SEQUENCE [LARGE SCALE GENOMIC DNA]</scope>
    <source>
        <strain evidence="12 13">F1129D 143</strain>
    </source>
</reference>
<proteinExistence type="inferred from homology"/>
<sequence>MKKQTLIEQSLETLKNNGFKYTKKREALLTYLIKRNRYVSAKEVFDYMNQEFKGVSYDTIYRNLHDFSELDLLEETDLNGEMKFRFHCCQGEIGHHHHFICTVCGMTKEIHMCPMNYFENQLNGCTIEGHRFEIFGRCENCQSVDIS</sequence>
<dbReference type="Gene3D" id="1.10.10.10">
    <property type="entry name" value="Winged helix-like DNA-binding domain superfamily/Winged helix DNA-binding domain"/>
    <property type="match status" value="1"/>
</dbReference>
<keyword evidence="3" id="KW-0963">Cytoplasm</keyword>
<feature type="binding site" evidence="9">
    <location>
        <position position="138"/>
    </location>
    <ligand>
        <name>Zn(2+)</name>
        <dbReference type="ChEBI" id="CHEBI:29105"/>
    </ligand>
</feature>
<evidence type="ECO:0000256" key="1">
    <source>
        <dbReference type="ARBA" id="ARBA00004496"/>
    </source>
</evidence>
<feature type="binding site" evidence="9">
    <location>
        <position position="101"/>
    </location>
    <ligand>
        <name>Zn(2+)</name>
        <dbReference type="ChEBI" id="CHEBI:29105"/>
    </ligand>
</feature>
<comment type="subcellular location">
    <subcellularLocation>
        <location evidence="1">Cytoplasm</location>
    </subcellularLocation>
</comment>
<dbReference type="InterPro" id="IPR002481">
    <property type="entry name" value="FUR"/>
</dbReference>
<evidence type="ECO:0000313" key="11">
    <source>
        <dbReference type="EMBL" id="GEL91563.1"/>
    </source>
</evidence>
<evidence type="ECO:0000313" key="12">
    <source>
        <dbReference type="EMBL" id="OQO70304.1"/>
    </source>
</evidence>
<keyword evidence="8" id="KW-0804">Transcription</keyword>
<dbReference type="Proteomes" id="UP000192477">
    <property type="component" value="Unassembled WGS sequence"/>
</dbReference>
<feature type="binding site" evidence="10">
    <location>
        <position position="130"/>
    </location>
    <ligand>
        <name>Fe cation</name>
        <dbReference type="ChEBI" id="CHEBI:24875"/>
    </ligand>
</feature>
<dbReference type="EMBL" id="MJEA01000006">
    <property type="protein sequence ID" value="OQO70304.1"/>
    <property type="molecule type" value="Genomic_DNA"/>
</dbReference>
<dbReference type="Pfam" id="PF01475">
    <property type="entry name" value="FUR"/>
    <property type="match status" value="1"/>
</dbReference>
<evidence type="ECO:0000256" key="6">
    <source>
        <dbReference type="ARBA" id="ARBA00023015"/>
    </source>
</evidence>
<dbReference type="GO" id="GO:0008270">
    <property type="term" value="F:zinc ion binding"/>
    <property type="evidence" value="ECO:0007669"/>
    <property type="project" value="TreeGrafter"/>
</dbReference>
<dbReference type="CDD" id="cd07153">
    <property type="entry name" value="Fur_like"/>
    <property type="match status" value="1"/>
</dbReference>
<protein>
    <submittedName>
        <fullName evidence="12">Transcriptional repressor</fullName>
    </submittedName>
</protein>
<dbReference type="EMBL" id="BJWF01000007">
    <property type="protein sequence ID" value="GEL91563.1"/>
    <property type="molecule type" value="Genomic_DNA"/>
</dbReference>
<comment type="cofactor">
    <cofactor evidence="10">
        <name>Mn(2+)</name>
        <dbReference type="ChEBI" id="CHEBI:29035"/>
    </cofactor>
    <cofactor evidence="10">
        <name>Fe(2+)</name>
        <dbReference type="ChEBI" id="CHEBI:29033"/>
    </cofactor>
    <text evidence="10">Binds 1 Mn(2+) or Fe(2+) ion per subunit.</text>
</comment>
<evidence type="ECO:0000256" key="9">
    <source>
        <dbReference type="PIRSR" id="PIRSR602481-1"/>
    </source>
</evidence>
<dbReference type="GO" id="GO:0003700">
    <property type="term" value="F:DNA-binding transcription factor activity"/>
    <property type="evidence" value="ECO:0007669"/>
    <property type="project" value="InterPro"/>
</dbReference>
<evidence type="ECO:0000313" key="13">
    <source>
        <dbReference type="Proteomes" id="UP000192477"/>
    </source>
</evidence>
<feature type="binding site" evidence="10">
    <location>
        <position position="95"/>
    </location>
    <ligand>
        <name>Fe cation</name>
        <dbReference type="ChEBI" id="CHEBI:24875"/>
    </ligand>
</feature>
<dbReference type="Gene3D" id="3.30.1490.190">
    <property type="match status" value="1"/>
</dbReference>
<dbReference type="AlphaFoldDB" id="A0A1V8YCH1"/>
<dbReference type="InterPro" id="IPR036390">
    <property type="entry name" value="WH_DNA-bd_sf"/>
</dbReference>
<evidence type="ECO:0000256" key="10">
    <source>
        <dbReference type="PIRSR" id="PIRSR602481-2"/>
    </source>
</evidence>
<dbReference type="InterPro" id="IPR043135">
    <property type="entry name" value="Fur_C"/>
</dbReference>
<name>A0A1V8YCH1_9ENTE</name>
<evidence type="ECO:0000256" key="3">
    <source>
        <dbReference type="ARBA" id="ARBA00022490"/>
    </source>
</evidence>
<evidence type="ECO:0000256" key="8">
    <source>
        <dbReference type="ARBA" id="ARBA00023163"/>
    </source>
</evidence>
<gene>
    <name evidence="11" type="primary">zurR</name>
    <name evidence="12" type="ORF">BH747_07700</name>
    <name evidence="11" type="ORF">EVI01_09000</name>
</gene>
<accession>A0A1V8YCH1</accession>